<dbReference type="GO" id="GO:0033204">
    <property type="term" value="F:ribonuclease P RNA binding"/>
    <property type="evidence" value="ECO:0007669"/>
    <property type="project" value="InterPro"/>
</dbReference>
<dbReference type="GO" id="GO:0030681">
    <property type="term" value="C:multimeric ribonuclease P complex"/>
    <property type="evidence" value="ECO:0007669"/>
    <property type="project" value="TreeGrafter"/>
</dbReference>
<protein>
    <recommendedName>
        <fullName evidence="5">Ribonuclease P/MRP protein subunit POP5</fullName>
        <ecNumber evidence="5">3.1.26.5</ecNumber>
    </recommendedName>
</protein>
<evidence type="ECO:0000256" key="2">
    <source>
        <dbReference type="ARBA" id="ARBA00010800"/>
    </source>
</evidence>
<accession>A0A507CR57</accession>
<dbReference type="GO" id="GO:0004526">
    <property type="term" value="F:ribonuclease P activity"/>
    <property type="evidence" value="ECO:0007669"/>
    <property type="project" value="UniProtKB-EC"/>
</dbReference>
<dbReference type="AlphaFoldDB" id="A0A507CR57"/>
<comment type="function">
    <text evidence="5">Component of ribonuclease P, a protein complex that generates mature tRNA molecules by cleaving their 5'-ends.</text>
</comment>
<comment type="catalytic activity">
    <reaction evidence="5">
        <text>Endonucleolytic cleavage of RNA, removing 5'-extranucleotides from tRNA precursor.</text>
        <dbReference type="EC" id="3.1.26.5"/>
    </reaction>
</comment>
<comment type="similarity">
    <text evidence="2 5">Belongs to the eukaryotic/archaeal RNase P protein component 2 family.</text>
</comment>
<dbReference type="EMBL" id="QEAM01000309">
    <property type="protein sequence ID" value="TPX41646.1"/>
    <property type="molecule type" value="Genomic_DNA"/>
</dbReference>
<dbReference type="Gene3D" id="3.30.70.3250">
    <property type="entry name" value="Ribonuclease P, Pop5 subunit"/>
    <property type="match status" value="1"/>
</dbReference>
<evidence type="ECO:0000256" key="1">
    <source>
        <dbReference type="ARBA" id="ARBA00004123"/>
    </source>
</evidence>
<reference evidence="6 7" key="1">
    <citation type="journal article" date="2019" name="Sci. Rep.">
        <title>Comparative genomics of chytrid fungi reveal insights into the obligate biotrophic and pathogenic lifestyle of Synchytrium endobioticum.</title>
        <authorList>
            <person name="van de Vossenberg B.T.L.H."/>
            <person name="Warris S."/>
            <person name="Nguyen H.D.T."/>
            <person name="van Gent-Pelzer M.P.E."/>
            <person name="Joly D.L."/>
            <person name="van de Geest H.C."/>
            <person name="Bonants P.J.M."/>
            <person name="Smith D.S."/>
            <person name="Levesque C.A."/>
            <person name="van der Lee T.A.J."/>
        </authorList>
    </citation>
    <scope>NUCLEOTIDE SEQUENCE [LARGE SCALE GENOMIC DNA]</scope>
    <source>
        <strain evidence="6 7">LEV6574</strain>
    </source>
</reference>
<dbReference type="GO" id="GO:0001682">
    <property type="term" value="P:tRNA 5'-leader removal"/>
    <property type="evidence" value="ECO:0007669"/>
    <property type="project" value="InterPro"/>
</dbReference>
<dbReference type="PANTHER" id="PTHR15441:SF2">
    <property type="entry name" value="RIBONUCLEASE P_MRP PROTEIN SUBUNIT POP5"/>
    <property type="match status" value="1"/>
</dbReference>
<evidence type="ECO:0000256" key="3">
    <source>
        <dbReference type="ARBA" id="ARBA00022694"/>
    </source>
</evidence>
<dbReference type="SUPFAM" id="SSF160350">
    <property type="entry name" value="Rnp2-like"/>
    <property type="match status" value="1"/>
</dbReference>
<organism evidence="6 7">
    <name type="scientific">Synchytrium endobioticum</name>
    <dbReference type="NCBI Taxonomy" id="286115"/>
    <lineage>
        <taxon>Eukaryota</taxon>
        <taxon>Fungi</taxon>
        <taxon>Fungi incertae sedis</taxon>
        <taxon>Chytridiomycota</taxon>
        <taxon>Chytridiomycota incertae sedis</taxon>
        <taxon>Chytridiomycetes</taxon>
        <taxon>Synchytriales</taxon>
        <taxon>Synchytriaceae</taxon>
        <taxon>Synchytrium</taxon>
    </lineage>
</organism>
<dbReference type="GO" id="GO:0000172">
    <property type="term" value="C:ribonuclease MRP complex"/>
    <property type="evidence" value="ECO:0007669"/>
    <property type="project" value="TreeGrafter"/>
</dbReference>
<dbReference type="EC" id="3.1.26.5" evidence="5"/>
<keyword evidence="4" id="KW-0539">Nucleus</keyword>
<proteinExistence type="inferred from homology"/>
<evidence type="ECO:0000256" key="5">
    <source>
        <dbReference type="PIRNR" id="PIRNR023803"/>
    </source>
</evidence>
<dbReference type="GO" id="GO:0005730">
    <property type="term" value="C:nucleolus"/>
    <property type="evidence" value="ECO:0007669"/>
    <property type="project" value="TreeGrafter"/>
</dbReference>
<dbReference type="InterPro" id="IPR038085">
    <property type="entry name" value="Rnp2-like_sf"/>
</dbReference>
<keyword evidence="3 5" id="KW-0819">tRNA processing</keyword>
<dbReference type="InterPro" id="IPR016819">
    <property type="entry name" value="RNase_P/MRP_POP5"/>
</dbReference>
<dbReference type="PIRSF" id="PIRSF023803">
    <property type="entry name" value="Ribonuclease_P_prd"/>
    <property type="match status" value="1"/>
</dbReference>
<evidence type="ECO:0000256" key="4">
    <source>
        <dbReference type="ARBA" id="ARBA00023242"/>
    </source>
</evidence>
<dbReference type="InterPro" id="IPR002759">
    <property type="entry name" value="Pop5/Rpp14/Rnp2-like"/>
</dbReference>
<dbReference type="PANTHER" id="PTHR15441">
    <property type="entry name" value="RIBONUCLEASE P PROTEIN SUBUNIT P14"/>
    <property type="match status" value="1"/>
</dbReference>
<dbReference type="OrthoDB" id="24745at2759"/>
<dbReference type="Proteomes" id="UP000320475">
    <property type="component" value="Unassembled WGS sequence"/>
</dbReference>
<evidence type="ECO:0000313" key="7">
    <source>
        <dbReference type="Proteomes" id="UP000320475"/>
    </source>
</evidence>
<evidence type="ECO:0000313" key="6">
    <source>
        <dbReference type="EMBL" id="TPX41646.1"/>
    </source>
</evidence>
<comment type="caution">
    <text evidence="6">The sequence shown here is derived from an EMBL/GenBank/DDBJ whole genome shotgun (WGS) entry which is preliminary data.</text>
</comment>
<gene>
    <name evidence="6" type="ORF">SeLEV6574_g05984</name>
</gene>
<dbReference type="Pfam" id="PF01900">
    <property type="entry name" value="RNase_P_Rpp14"/>
    <property type="match status" value="1"/>
</dbReference>
<comment type="subcellular location">
    <subcellularLocation>
        <location evidence="1">Nucleus</location>
    </subcellularLocation>
</comment>
<name>A0A507CR57_9FUNG</name>
<sequence length="148" mass="16653">MRFKNRYLLFELAYADDKYVDESLHAGIIAAIIRDSVQLNFGDYGIGILGGAIAIKYFSPHTGIGILRAPRDHYQLAWAALTLVTQVKKKSAMLRVLHLGGTIKQCQLVTIEYDQAKLRTLKRAKILDDTRAEELRHKNAADINSMLP</sequence>